<dbReference type="PROSITE" id="PS50283">
    <property type="entry name" value="NA_SOLUT_SYMP_3"/>
    <property type="match status" value="1"/>
</dbReference>
<feature type="transmembrane region" description="Helical" evidence="8">
    <location>
        <begin position="155"/>
        <end position="177"/>
    </location>
</feature>
<keyword evidence="10" id="KW-1185">Reference proteome</keyword>
<feature type="transmembrane region" description="Helical" evidence="8">
    <location>
        <begin position="308"/>
        <end position="332"/>
    </location>
</feature>
<evidence type="ECO:0000313" key="10">
    <source>
        <dbReference type="Proteomes" id="UP000663722"/>
    </source>
</evidence>
<keyword evidence="3" id="KW-0813">Transport</keyword>
<comment type="similarity">
    <text evidence="2 7">Belongs to the sodium:solute symporter (SSF) (TC 2.A.21) family.</text>
</comment>
<evidence type="ECO:0000256" key="6">
    <source>
        <dbReference type="ARBA" id="ARBA00023136"/>
    </source>
</evidence>
<feature type="transmembrane region" description="Helical" evidence="8">
    <location>
        <begin position="184"/>
        <end position="207"/>
    </location>
</feature>
<keyword evidence="6 8" id="KW-0472">Membrane</keyword>
<feature type="transmembrane region" description="Helical" evidence="8">
    <location>
        <begin position="43"/>
        <end position="68"/>
    </location>
</feature>
<dbReference type="GO" id="GO:0005886">
    <property type="term" value="C:plasma membrane"/>
    <property type="evidence" value="ECO:0007669"/>
    <property type="project" value="TreeGrafter"/>
</dbReference>
<evidence type="ECO:0000313" key="9">
    <source>
        <dbReference type="EMBL" id="QTA91745.1"/>
    </source>
</evidence>
<dbReference type="PANTHER" id="PTHR48086">
    <property type="entry name" value="SODIUM/PROLINE SYMPORTER-RELATED"/>
    <property type="match status" value="1"/>
</dbReference>
<dbReference type="AlphaFoldDB" id="A0A975BTX6"/>
<dbReference type="Pfam" id="PF00474">
    <property type="entry name" value="SSF"/>
    <property type="match status" value="1"/>
</dbReference>
<evidence type="ECO:0000256" key="3">
    <source>
        <dbReference type="ARBA" id="ARBA00022448"/>
    </source>
</evidence>
<feature type="transmembrane region" description="Helical" evidence="8">
    <location>
        <begin position="413"/>
        <end position="430"/>
    </location>
</feature>
<evidence type="ECO:0000256" key="8">
    <source>
        <dbReference type="SAM" id="Phobius"/>
    </source>
</evidence>
<evidence type="ECO:0000256" key="7">
    <source>
        <dbReference type="RuleBase" id="RU362091"/>
    </source>
</evidence>
<dbReference type="Proteomes" id="UP000663722">
    <property type="component" value="Chromosome"/>
</dbReference>
<organism evidence="9 10">
    <name type="scientific">Desulfonema magnum</name>
    <dbReference type="NCBI Taxonomy" id="45655"/>
    <lineage>
        <taxon>Bacteria</taxon>
        <taxon>Pseudomonadati</taxon>
        <taxon>Thermodesulfobacteriota</taxon>
        <taxon>Desulfobacteria</taxon>
        <taxon>Desulfobacterales</taxon>
        <taxon>Desulfococcaceae</taxon>
        <taxon>Desulfonema</taxon>
    </lineage>
</organism>
<feature type="transmembrane region" description="Helical" evidence="8">
    <location>
        <begin position="261"/>
        <end position="282"/>
    </location>
</feature>
<proteinExistence type="inferred from homology"/>
<dbReference type="InterPro" id="IPR038377">
    <property type="entry name" value="Na/Glc_symporter_sf"/>
</dbReference>
<feature type="transmembrane region" description="Helical" evidence="8">
    <location>
        <begin position="6"/>
        <end position="22"/>
    </location>
</feature>
<gene>
    <name evidence="9" type="ORF">dnm_078190</name>
</gene>
<comment type="subcellular location">
    <subcellularLocation>
        <location evidence="1">Membrane</location>
        <topology evidence="1">Multi-pass membrane protein</topology>
    </subcellularLocation>
</comment>
<evidence type="ECO:0000256" key="4">
    <source>
        <dbReference type="ARBA" id="ARBA00022692"/>
    </source>
</evidence>
<reference evidence="9" key="1">
    <citation type="journal article" date="2021" name="Microb. Physiol.">
        <title>Proteogenomic Insights into the Physiology of Marine, Sulfate-Reducing, Filamentous Desulfonema limicola and Desulfonema magnum.</title>
        <authorList>
            <person name="Schnaars V."/>
            <person name="Wohlbrand L."/>
            <person name="Scheve S."/>
            <person name="Hinrichs C."/>
            <person name="Reinhardt R."/>
            <person name="Rabus R."/>
        </authorList>
    </citation>
    <scope>NUCLEOTIDE SEQUENCE</scope>
    <source>
        <strain evidence="9">4be13</strain>
    </source>
</reference>
<dbReference type="InterPro" id="IPR050277">
    <property type="entry name" value="Sodium:Solute_Symporter"/>
</dbReference>
<protein>
    <submittedName>
        <fullName evidence="9">Na+/solute symporter</fullName>
    </submittedName>
</protein>
<keyword evidence="5 8" id="KW-1133">Transmembrane helix</keyword>
<feature type="transmembrane region" description="Helical" evidence="8">
    <location>
        <begin position="74"/>
        <end position="93"/>
    </location>
</feature>
<dbReference type="InterPro" id="IPR001734">
    <property type="entry name" value="Na/solute_symporter"/>
</dbReference>
<dbReference type="KEGG" id="dmm:dnm_078190"/>
<evidence type="ECO:0000256" key="5">
    <source>
        <dbReference type="ARBA" id="ARBA00022989"/>
    </source>
</evidence>
<evidence type="ECO:0000256" key="1">
    <source>
        <dbReference type="ARBA" id="ARBA00004141"/>
    </source>
</evidence>
<evidence type="ECO:0000256" key="2">
    <source>
        <dbReference type="ARBA" id="ARBA00006434"/>
    </source>
</evidence>
<dbReference type="EMBL" id="CP061800">
    <property type="protein sequence ID" value="QTA91745.1"/>
    <property type="molecule type" value="Genomic_DNA"/>
</dbReference>
<feature type="transmembrane region" description="Helical" evidence="8">
    <location>
        <begin position="353"/>
        <end position="376"/>
    </location>
</feature>
<dbReference type="GO" id="GO:0022857">
    <property type="term" value="F:transmembrane transporter activity"/>
    <property type="evidence" value="ECO:0007669"/>
    <property type="project" value="InterPro"/>
</dbReference>
<dbReference type="Gene3D" id="1.20.1730.10">
    <property type="entry name" value="Sodium/glucose cotransporter"/>
    <property type="match status" value="1"/>
</dbReference>
<keyword evidence="4 8" id="KW-0812">Transmembrane</keyword>
<dbReference type="RefSeq" id="WP_207679392.1">
    <property type="nucleotide sequence ID" value="NZ_CP061800.1"/>
</dbReference>
<sequence>MQSFLYLVVFIVSFFFISLLAVKSSGKVKTGSDFSLANRSLNSAGVSWVIIGTLVGGVSTIGTVQTAYTHGLSAWIFTLGSGISCFLLGCFFAKALREEGVVTVSEYLGNYFGKNFRYYSSAFNSTGMFIHIVGQFLAAMAILQSVFAFSYTTSVFITMALIAVFVVSGGIAGAGTVGKIKFYMLYIIMFISAMVSLYKGGGISEILSRLPQDKNMLSLFSYGTKTAVLDMTSMLVGVLSTQIYLQAIFSAKDVKEARNGAFLSAVIIPPIGILGIIIGLYLRAYFPEVAANSAQAFPFFLNHTFPPLISAFFSAGILLIVLGTGTGLVLGVTTNIYTDFISKISLISDKISALMLLRLCGLFILFLSSCIVFSGLDSTILKWSYMSMGLRGSSIFAGLWVLSFMKSYKNSKLLHFFLYMIPPIYILFNVA</sequence>
<feature type="transmembrane region" description="Helical" evidence="8">
    <location>
        <begin position="227"/>
        <end position="249"/>
    </location>
</feature>
<accession>A0A975BTX6</accession>
<dbReference type="PANTHER" id="PTHR48086:SF7">
    <property type="entry name" value="SODIUM-SOLUTE SYMPORTER-RELATED"/>
    <property type="match status" value="1"/>
</dbReference>
<name>A0A975BTX6_9BACT</name>
<feature type="transmembrane region" description="Helical" evidence="8">
    <location>
        <begin position="128"/>
        <end position="149"/>
    </location>
</feature>